<gene>
    <name evidence="10" type="ORF">MFIFM68171_06451</name>
</gene>
<comment type="caution">
    <text evidence="10">The sequence shown here is derived from an EMBL/GenBank/DDBJ whole genome shotgun (WGS) entry which is preliminary data.</text>
</comment>
<accession>A0ABQ0GER6</accession>
<feature type="compositionally biased region" description="Polar residues" evidence="8">
    <location>
        <begin position="493"/>
        <end position="506"/>
    </location>
</feature>
<sequence>MASLKFIMDVNDDHQIADGLPPHNKRDKGASKLASAGQLQEPPTNQHADPRHVSSPDLATEQDINQAAPAAQPKRRGAGPAATISSSSSSPPSSLSAPTTRPSARRRSTTSNDSMEPRRYGSVVSPSSTSGGPQRPVRMHPAPAQLPTRITPKTGRVSKAQKGLPVHVCTICKPPKTFTRAEHLRRHQLSHAEPRFQCPNCERAFHRADLLTRHQQKHNASESEDDQAAKSGSVRESPHLSPAAVSRQAQQSPHSPSAIVAGSGPGLAPSPSATEIPPTPSAGISGQARFSQVHRNSPVYTVSDSGAFRLSPDHTIINPTQPSPLTRPYPGGPGPYQPPRSEPLYVVTQGIPQPSLQPAGQPPDLQDTSPWPSSASDSAYSTPSDGSRNTRHWMRGHRSPTDEWGASQRLSPYPPPGSRGPQAPQVPMTGASGLQPSLFVSSYTSNAQSQDQHFGGAMLGVSSLGFSGPAGHHSSLSGSSDSTLRPPHHRQHGNSISSIRSQTPPLNTAPHARDSLIAPIPTVPSRLGPLAGVGHRKRMMVAPHQDLMGQGAIGGMDVLGGLDMGYGGSGSVNAASPGGDNSNHSSGIVAGLDLAMVDGCAMPISAAMTIPLPGPVRAAIPGYLEVYWARVDPLLPFVHRQSFEVAPEDVLKCAMAAVATQYLDNKDDRARGNQLHEYAWQEVKRVPRWSLQVMQAILLCEYFARFRGRKAVTRPSKPFESLYSRVLYHNPALLDSAMLVADQHLPAQDRWRNWLEAESRRRLLAACLFCDGHAAIYQQQRRVQDAEAGASAALQLVPLLGRSAKLWEASSADEWANALAADPGAAEPDLVPPVEQLTPEDIEARPVFDQMIMLGVCALHLPRRQRSQGASVSATNSPAPELDPHTQHVGSQFGPDQQPHFLRQIPEAQDTPYLGAEDRINTLFGNYPVANTYLALHHTPLRDLLAVGGDSWAFSQKVLPAALFSEHQRRLGLWVKGDSAAKATVYAARAILGFLERQPTPNSAAGSAPWSTDLADYWALSVCALICWAFNHRARGNAPSSSSSSSNPAEAQQQHQQQQSQWNRQRSSSGGRSGGSSPASGASGVVFGAGATTDDEALAWLRMVAAEGVGRARGRREAGGVVGLVRRRLESDCVGGQSMLYVDAIAVLRKIEEGVGWKWF</sequence>
<feature type="compositionally biased region" description="Low complexity" evidence="8">
    <location>
        <begin position="468"/>
        <end position="482"/>
    </location>
</feature>
<dbReference type="SUPFAM" id="SSF57667">
    <property type="entry name" value="beta-beta-alpha zinc fingers"/>
    <property type="match status" value="1"/>
</dbReference>
<feature type="compositionally biased region" description="Low complexity" evidence="8">
    <location>
        <begin position="121"/>
        <end position="133"/>
    </location>
</feature>
<dbReference type="PROSITE" id="PS00028">
    <property type="entry name" value="ZINC_FINGER_C2H2_1"/>
    <property type="match status" value="1"/>
</dbReference>
<evidence type="ECO:0000256" key="8">
    <source>
        <dbReference type="SAM" id="MobiDB-lite"/>
    </source>
</evidence>
<keyword evidence="6" id="KW-0539">Nucleus</keyword>
<keyword evidence="11" id="KW-1185">Reference proteome</keyword>
<keyword evidence="5" id="KW-0862">Zinc</keyword>
<dbReference type="InterPro" id="IPR013087">
    <property type="entry name" value="Znf_C2H2_type"/>
</dbReference>
<feature type="compositionally biased region" description="Low complexity" evidence="8">
    <location>
        <begin position="78"/>
        <end position="102"/>
    </location>
</feature>
<feature type="compositionally biased region" description="Basic residues" evidence="8">
    <location>
        <begin position="389"/>
        <end position="398"/>
    </location>
</feature>
<evidence type="ECO:0000313" key="11">
    <source>
        <dbReference type="Proteomes" id="UP001628179"/>
    </source>
</evidence>
<feature type="region of interest" description="Disordered" evidence="8">
    <location>
        <begin position="10"/>
        <end position="161"/>
    </location>
</feature>
<dbReference type="InterPro" id="IPR036236">
    <property type="entry name" value="Znf_C2H2_sf"/>
</dbReference>
<evidence type="ECO:0000259" key="9">
    <source>
        <dbReference type="PROSITE" id="PS50157"/>
    </source>
</evidence>
<feature type="region of interest" description="Disordered" evidence="8">
    <location>
        <begin position="468"/>
        <end position="521"/>
    </location>
</feature>
<comment type="subcellular location">
    <subcellularLocation>
        <location evidence="1">Nucleus</location>
    </subcellularLocation>
</comment>
<dbReference type="Pfam" id="PF04082">
    <property type="entry name" value="Fungal_trans"/>
    <property type="match status" value="1"/>
</dbReference>
<feature type="region of interest" description="Disordered" evidence="8">
    <location>
        <begin position="214"/>
        <end position="290"/>
    </location>
</feature>
<evidence type="ECO:0000256" key="5">
    <source>
        <dbReference type="ARBA" id="ARBA00022833"/>
    </source>
</evidence>
<evidence type="ECO:0000256" key="1">
    <source>
        <dbReference type="ARBA" id="ARBA00004123"/>
    </source>
</evidence>
<evidence type="ECO:0000313" key="10">
    <source>
        <dbReference type="EMBL" id="GAB1316241.1"/>
    </source>
</evidence>
<feature type="compositionally biased region" description="Low complexity" evidence="8">
    <location>
        <begin position="367"/>
        <end position="385"/>
    </location>
</feature>
<feature type="region of interest" description="Disordered" evidence="8">
    <location>
        <begin position="1037"/>
        <end position="1086"/>
    </location>
</feature>
<feature type="compositionally biased region" description="Pro residues" evidence="8">
    <location>
        <begin position="321"/>
        <end position="341"/>
    </location>
</feature>
<feature type="domain" description="C2H2-type" evidence="9">
    <location>
        <begin position="196"/>
        <end position="223"/>
    </location>
</feature>
<evidence type="ECO:0000256" key="4">
    <source>
        <dbReference type="ARBA" id="ARBA00022771"/>
    </source>
</evidence>
<dbReference type="InterPro" id="IPR007219">
    <property type="entry name" value="XnlR_reg_dom"/>
</dbReference>
<protein>
    <recommendedName>
        <fullName evidence="9">C2H2-type domain-containing protein</fullName>
    </recommendedName>
</protein>
<dbReference type="Gene3D" id="3.30.160.60">
    <property type="entry name" value="Classic Zinc Finger"/>
    <property type="match status" value="1"/>
</dbReference>
<keyword evidence="4 7" id="KW-0863">Zinc-finger</keyword>
<dbReference type="CDD" id="cd12148">
    <property type="entry name" value="fungal_TF_MHR"/>
    <property type="match status" value="1"/>
</dbReference>
<evidence type="ECO:0000256" key="2">
    <source>
        <dbReference type="ARBA" id="ARBA00022723"/>
    </source>
</evidence>
<name>A0ABQ0GER6_9PEZI</name>
<feature type="compositionally biased region" description="Polar residues" evidence="8">
    <location>
        <begin position="37"/>
        <end position="47"/>
    </location>
</feature>
<keyword evidence="2" id="KW-0479">Metal-binding</keyword>
<dbReference type="GeneID" id="98177194"/>
<dbReference type="PANTHER" id="PTHR40626:SF30">
    <property type="entry name" value="FINGER DOMAIN PROTEIN, PUTATIVE (AFU_ORTHOLOGUE AFUA_4G13600)-RELATED"/>
    <property type="match status" value="1"/>
</dbReference>
<dbReference type="Proteomes" id="UP001628179">
    <property type="component" value="Unassembled WGS sequence"/>
</dbReference>
<dbReference type="EMBL" id="BAAFSV010000003">
    <property type="protein sequence ID" value="GAB1316241.1"/>
    <property type="molecule type" value="Genomic_DNA"/>
</dbReference>
<reference evidence="10 11" key="1">
    <citation type="submission" date="2024-09" db="EMBL/GenBank/DDBJ databases">
        <title>Itraconazole resistance in Madurella fahalii resulting from another homologue of gene encoding cytochrome P450 14-alpha sterol demethylase (CYP51).</title>
        <authorList>
            <person name="Yoshioka I."/>
            <person name="Fahal A.H."/>
            <person name="Kaneko S."/>
            <person name="Yaguchi T."/>
        </authorList>
    </citation>
    <scope>NUCLEOTIDE SEQUENCE [LARGE SCALE GENOMIC DNA]</scope>
    <source>
        <strain evidence="10 11">IFM 68171</strain>
    </source>
</reference>
<dbReference type="PANTHER" id="PTHR40626">
    <property type="entry name" value="MIP31509P"/>
    <property type="match status" value="1"/>
</dbReference>
<feature type="compositionally biased region" description="Low complexity" evidence="8">
    <location>
        <begin position="1040"/>
        <end position="1084"/>
    </location>
</feature>
<dbReference type="InterPro" id="IPR051059">
    <property type="entry name" value="VerF-like"/>
</dbReference>
<feature type="region of interest" description="Disordered" evidence="8">
    <location>
        <begin position="868"/>
        <end position="897"/>
    </location>
</feature>
<dbReference type="RefSeq" id="XP_070917972.1">
    <property type="nucleotide sequence ID" value="XM_071061871.1"/>
</dbReference>
<evidence type="ECO:0000256" key="3">
    <source>
        <dbReference type="ARBA" id="ARBA00022737"/>
    </source>
</evidence>
<feature type="compositionally biased region" description="Polar residues" evidence="8">
    <location>
        <begin position="868"/>
        <end position="878"/>
    </location>
</feature>
<dbReference type="SMART" id="SM00355">
    <property type="entry name" value="ZnF_C2H2"/>
    <property type="match status" value="2"/>
</dbReference>
<dbReference type="Pfam" id="PF00096">
    <property type="entry name" value="zf-C2H2"/>
    <property type="match status" value="2"/>
</dbReference>
<proteinExistence type="predicted"/>
<evidence type="ECO:0000256" key="7">
    <source>
        <dbReference type="PROSITE-ProRule" id="PRU00042"/>
    </source>
</evidence>
<keyword evidence="3" id="KW-0677">Repeat</keyword>
<organism evidence="10 11">
    <name type="scientific">Madurella fahalii</name>
    <dbReference type="NCBI Taxonomy" id="1157608"/>
    <lineage>
        <taxon>Eukaryota</taxon>
        <taxon>Fungi</taxon>
        <taxon>Dikarya</taxon>
        <taxon>Ascomycota</taxon>
        <taxon>Pezizomycotina</taxon>
        <taxon>Sordariomycetes</taxon>
        <taxon>Sordariomycetidae</taxon>
        <taxon>Sordariales</taxon>
        <taxon>Sordariales incertae sedis</taxon>
        <taxon>Madurella</taxon>
    </lineage>
</organism>
<evidence type="ECO:0000256" key="6">
    <source>
        <dbReference type="ARBA" id="ARBA00023242"/>
    </source>
</evidence>
<feature type="region of interest" description="Disordered" evidence="8">
    <location>
        <begin position="311"/>
        <end position="433"/>
    </location>
</feature>
<dbReference type="PROSITE" id="PS50157">
    <property type="entry name" value="ZINC_FINGER_C2H2_2"/>
    <property type="match status" value="1"/>
</dbReference>